<keyword evidence="1" id="KW-1133">Transmembrane helix</keyword>
<sequence length="78" mass="8855">MIFSIVIIIIVVIIICLHWTALRNNQEPATTWLFFIILLLGTAVAIALSFHLRIPSPVQLVTFIYQPLSNVIEAFLHI</sequence>
<feature type="transmembrane region" description="Helical" evidence="1">
    <location>
        <begin position="5"/>
        <end position="23"/>
    </location>
</feature>
<gene>
    <name evidence="2" type="ORF">R6U77_11530</name>
</gene>
<organism evidence="2 3">
    <name type="scientific">Lysinibacillus louembei</name>
    <dbReference type="NCBI Taxonomy" id="1470088"/>
    <lineage>
        <taxon>Bacteria</taxon>
        <taxon>Bacillati</taxon>
        <taxon>Bacillota</taxon>
        <taxon>Bacilli</taxon>
        <taxon>Bacillales</taxon>
        <taxon>Bacillaceae</taxon>
        <taxon>Lysinibacillus</taxon>
    </lineage>
</organism>
<dbReference type="Proteomes" id="UP001322664">
    <property type="component" value="Chromosome"/>
</dbReference>
<evidence type="ECO:0000256" key="1">
    <source>
        <dbReference type="SAM" id="Phobius"/>
    </source>
</evidence>
<accession>A0ABZ0RT67</accession>
<protein>
    <submittedName>
        <fullName evidence="2">Uncharacterized protein</fullName>
    </submittedName>
</protein>
<evidence type="ECO:0000313" key="2">
    <source>
        <dbReference type="EMBL" id="WPK10516.1"/>
    </source>
</evidence>
<reference evidence="2 3" key="1">
    <citation type="submission" date="2023-09" db="EMBL/GenBank/DDBJ databases">
        <authorList>
            <person name="Page C.A."/>
            <person name="Perez-Diaz I.M."/>
        </authorList>
    </citation>
    <scope>NUCLEOTIDE SEQUENCE [LARGE SCALE GENOMIC DNA]</scope>
    <source>
        <strain evidence="2 3">Ll15</strain>
    </source>
</reference>
<keyword evidence="1" id="KW-0812">Transmembrane</keyword>
<name>A0ABZ0RT67_9BACI</name>
<dbReference type="RefSeq" id="WP_319835737.1">
    <property type="nucleotide sequence ID" value="NZ_CP137624.1"/>
</dbReference>
<feature type="transmembrane region" description="Helical" evidence="1">
    <location>
        <begin position="29"/>
        <end position="50"/>
    </location>
</feature>
<evidence type="ECO:0000313" key="3">
    <source>
        <dbReference type="Proteomes" id="UP001322664"/>
    </source>
</evidence>
<dbReference type="EMBL" id="CP137624">
    <property type="protein sequence ID" value="WPK10516.1"/>
    <property type="molecule type" value="Genomic_DNA"/>
</dbReference>
<proteinExistence type="predicted"/>
<keyword evidence="3" id="KW-1185">Reference proteome</keyword>
<keyword evidence="1" id="KW-0472">Membrane</keyword>